<proteinExistence type="predicted"/>
<gene>
    <name evidence="1" type="ORF">AVEN_60245_1</name>
</gene>
<name>A0A4Y2THW8_ARAVE</name>
<protein>
    <submittedName>
        <fullName evidence="1">Uncharacterized protein</fullName>
    </submittedName>
</protein>
<reference evidence="1 2" key="1">
    <citation type="journal article" date="2019" name="Sci. Rep.">
        <title>Orb-weaving spider Araneus ventricosus genome elucidates the spidroin gene catalogue.</title>
        <authorList>
            <person name="Kono N."/>
            <person name="Nakamura H."/>
            <person name="Ohtoshi R."/>
            <person name="Moran D.A.P."/>
            <person name="Shinohara A."/>
            <person name="Yoshida Y."/>
            <person name="Fujiwara M."/>
            <person name="Mori M."/>
            <person name="Tomita M."/>
            <person name="Arakawa K."/>
        </authorList>
    </citation>
    <scope>NUCLEOTIDE SEQUENCE [LARGE SCALE GENOMIC DNA]</scope>
</reference>
<evidence type="ECO:0000313" key="1">
    <source>
        <dbReference type="EMBL" id="GBO00233.1"/>
    </source>
</evidence>
<accession>A0A4Y2THW8</accession>
<evidence type="ECO:0000313" key="2">
    <source>
        <dbReference type="Proteomes" id="UP000499080"/>
    </source>
</evidence>
<sequence length="107" mass="11888">MEVIETVSSPLVSARLQGALPDQPAYTNTNSWGCQVRDQMVTGIEQGSVFSLPNSTLHSLPLRQINVKVHPIDQRGLGYCSKTYSIPLHSTKFIYRNTPYHGRVQGC</sequence>
<comment type="caution">
    <text evidence="1">The sequence shown here is derived from an EMBL/GenBank/DDBJ whole genome shotgun (WGS) entry which is preliminary data.</text>
</comment>
<keyword evidence="2" id="KW-1185">Reference proteome</keyword>
<dbReference type="EMBL" id="BGPR01028818">
    <property type="protein sequence ID" value="GBO00233.1"/>
    <property type="molecule type" value="Genomic_DNA"/>
</dbReference>
<dbReference type="Proteomes" id="UP000499080">
    <property type="component" value="Unassembled WGS sequence"/>
</dbReference>
<dbReference type="AlphaFoldDB" id="A0A4Y2THW8"/>
<organism evidence="1 2">
    <name type="scientific">Araneus ventricosus</name>
    <name type="common">Orbweaver spider</name>
    <name type="synonym">Epeira ventricosa</name>
    <dbReference type="NCBI Taxonomy" id="182803"/>
    <lineage>
        <taxon>Eukaryota</taxon>
        <taxon>Metazoa</taxon>
        <taxon>Ecdysozoa</taxon>
        <taxon>Arthropoda</taxon>
        <taxon>Chelicerata</taxon>
        <taxon>Arachnida</taxon>
        <taxon>Araneae</taxon>
        <taxon>Araneomorphae</taxon>
        <taxon>Entelegynae</taxon>
        <taxon>Araneoidea</taxon>
        <taxon>Araneidae</taxon>
        <taxon>Araneus</taxon>
    </lineage>
</organism>